<dbReference type="EMBL" id="MSCT01000018">
    <property type="protein sequence ID" value="OLF53035.1"/>
    <property type="molecule type" value="Genomic_DNA"/>
</dbReference>
<protein>
    <recommendedName>
        <fullName evidence="3">Secretion protein</fullName>
    </recommendedName>
</protein>
<dbReference type="Proteomes" id="UP000185578">
    <property type="component" value="Unassembled WGS sequence"/>
</dbReference>
<comment type="caution">
    <text evidence="1">The sequence shown here is derived from an EMBL/GenBank/DDBJ whole genome shotgun (WGS) entry which is preliminary data.</text>
</comment>
<proteinExistence type="predicted"/>
<evidence type="ECO:0000313" key="1">
    <source>
        <dbReference type="EMBL" id="OLF53035.1"/>
    </source>
</evidence>
<gene>
    <name evidence="1" type="ORF">BTN82_19915</name>
</gene>
<sequence>MPALQSIDPVTLFLKLQGLQPEVAYFEKSDFVVGWQVHLGDFELVYRFEHNTLTVCNFTAIEGAKGTSGAVSQFIFLIHRIERYVKELYSVRGRFIDSIAHSETNQVRERLANVLMAKGASWQEIDGESWLVYPLASKMTQPQ</sequence>
<accession>A0A1Q8EMN2</accession>
<evidence type="ECO:0000313" key="2">
    <source>
        <dbReference type="Proteomes" id="UP000185578"/>
    </source>
</evidence>
<dbReference type="RefSeq" id="WP_075120815.1">
    <property type="nucleotide sequence ID" value="NZ_MSCT01000018.1"/>
</dbReference>
<dbReference type="AlphaFoldDB" id="A0A1Q8EMN2"/>
<reference evidence="1 2" key="1">
    <citation type="submission" date="2016-12" db="EMBL/GenBank/DDBJ databases">
        <authorList>
            <person name="Song W.-J."/>
            <person name="Kurnit D.M."/>
        </authorList>
    </citation>
    <scope>NUCLEOTIDE SEQUENCE [LARGE SCALE GENOMIC DNA]</scope>
    <source>
        <strain evidence="1 2">PCL1601</strain>
    </source>
</reference>
<name>A0A1Q8EMN2_9PSED</name>
<organism evidence="1 2">
    <name type="scientific">Pseudomonas chlororaphis</name>
    <dbReference type="NCBI Taxonomy" id="587753"/>
    <lineage>
        <taxon>Bacteria</taxon>
        <taxon>Pseudomonadati</taxon>
        <taxon>Pseudomonadota</taxon>
        <taxon>Gammaproteobacteria</taxon>
        <taxon>Pseudomonadales</taxon>
        <taxon>Pseudomonadaceae</taxon>
        <taxon>Pseudomonas</taxon>
    </lineage>
</organism>
<evidence type="ECO:0008006" key="3">
    <source>
        <dbReference type="Google" id="ProtNLM"/>
    </source>
</evidence>
<dbReference type="OrthoDB" id="6480229at2"/>